<accession>F2TN58</accession>
<dbReference type="OrthoDB" id="4206310at2759"/>
<organism evidence="2">
    <name type="scientific">Ajellomyces dermatitidis (strain ATCC 18188 / CBS 674.68)</name>
    <name type="common">Blastomyces dermatitidis</name>
    <dbReference type="NCBI Taxonomy" id="653446"/>
    <lineage>
        <taxon>Eukaryota</taxon>
        <taxon>Fungi</taxon>
        <taxon>Dikarya</taxon>
        <taxon>Ascomycota</taxon>
        <taxon>Pezizomycotina</taxon>
        <taxon>Eurotiomycetes</taxon>
        <taxon>Eurotiomycetidae</taxon>
        <taxon>Onygenales</taxon>
        <taxon>Ajellomycetaceae</taxon>
        <taxon>Blastomyces</taxon>
    </lineage>
</organism>
<protein>
    <submittedName>
        <fullName evidence="2">Molybdenum cofactor biosynthesis protein</fullName>
    </submittedName>
</protein>
<name>F2TN58_AJEDA</name>
<feature type="compositionally biased region" description="Low complexity" evidence="1">
    <location>
        <begin position="115"/>
        <end position="126"/>
    </location>
</feature>
<reference evidence="2" key="1">
    <citation type="submission" date="2010-03" db="EMBL/GenBank/DDBJ databases">
        <title>Annotation of Blastomyces dermatitidis strain ATCC 18188.</title>
        <authorList>
            <consortium name="The Broad Institute Genome Sequencing Platform"/>
            <consortium name="Broad Institute Genome Sequencing Center for Infectious Disease."/>
            <person name="Cuomo C."/>
            <person name="Klein B."/>
            <person name="Sullivan T."/>
            <person name="Heitman J."/>
            <person name="Young S."/>
            <person name="Zeng Q."/>
            <person name="Gargeya S."/>
            <person name="Alvarado L."/>
            <person name="Berlin A.M."/>
            <person name="Chapman S.B."/>
            <person name="Chen Z."/>
            <person name="Freedman E."/>
            <person name="Gellesch M."/>
            <person name="Goldberg J."/>
            <person name="Griggs A."/>
            <person name="Gujja S."/>
            <person name="Heilman E."/>
            <person name="Heiman D."/>
            <person name="Howarth C."/>
            <person name="Mehta T."/>
            <person name="Neiman D."/>
            <person name="Pearson M."/>
            <person name="Roberts A."/>
            <person name="Saif S."/>
            <person name="Shea T."/>
            <person name="Shenoy N."/>
            <person name="Sisk P."/>
            <person name="Stolte C."/>
            <person name="Sykes S."/>
            <person name="White J."/>
            <person name="Yandava C."/>
            <person name="Haas B."/>
            <person name="Nusbaum C."/>
            <person name="Birren B."/>
        </authorList>
    </citation>
    <scope>NUCLEOTIDE SEQUENCE [LARGE SCALE GENOMIC DNA]</scope>
    <source>
        <strain evidence="2">ATCC 18188</strain>
    </source>
</reference>
<dbReference type="EMBL" id="GG749474">
    <property type="protein sequence ID" value="EGE84671.2"/>
    <property type="molecule type" value="Genomic_DNA"/>
</dbReference>
<evidence type="ECO:0000313" key="2">
    <source>
        <dbReference type="EMBL" id="EGE84671.2"/>
    </source>
</evidence>
<gene>
    <name evidence="2" type="ORF">BDDG_07616</name>
</gene>
<evidence type="ECO:0000256" key="1">
    <source>
        <dbReference type="SAM" id="MobiDB-lite"/>
    </source>
</evidence>
<dbReference type="HOGENOM" id="CLU_549761_0_0_1"/>
<dbReference type="Proteomes" id="UP000007802">
    <property type="component" value="Unassembled WGS sequence"/>
</dbReference>
<feature type="region of interest" description="Disordered" evidence="1">
    <location>
        <begin position="112"/>
        <end position="143"/>
    </location>
</feature>
<dbReference type="AlphaFoldDB" id="F2TN58"/>
<proteinExistence type="predicted"/>
<sequence>MSNLYKEAIHLVKAEAATSSLSSSAQSPKPHIKRHPSLAPLYTTMGLHPPWMATHEAQRQRGLPLIMTGNPVIIFAVKGTIAAGDEPLPWIYYPQSQKGVYPCVEIMTGATFPPTSSSSSSSSTTSAPARDEHPFDCCVSSVS</sequence>